<evidence type="ECO:0000313" key="1">
    <source>
        <dbReference type="EMBL" id="EXC46240.1"/>
    </source>
</evidence>
<sequence>MSKLFSRIARFFGNRTPMGVDKAGNRYFARKEEIDGVNSLNDKSFILQKPESESPVSVLQPAVGTCKKGEQNMMAKRSD</sequence>
<organism evidence="1 2">
    <name type="scientific">Morus notabilis</name>
    <dbReference type="NCBI Taxonomy" id="981085"/>
    <lineage>
        <taxon>Eukaryota</taxon>
        <taxon>Viridiplantae</taxon>
        <taxon>Streptophyta</taxon>
        <taxon>Embryophyta</taxon>
        <taxon>Tracheophyta</taxon>
        <taxon>Spermatophyta</taxon>
        <taxon>Magnoliopsida</taxon>
        <taxon>eudicotyledons</taxon>
        <taxon>Gunneridae</taxon>
        <taxon>Pentapetalae</taxon>
        <taxon>rosids</taxon>
        <taxon>fabids</taxon>
        <taxon>Rosales</taxon>
        <taxon>Moraceae</taxon>
        <taxon>Moreae</taxon>
        <taxon>Morus</taxon>
    </lineage>
</organism>
<evidence type="ECO:0008006" key="3">
    <source>
        <dbReference type="Google" id="ProtNLM"/>
    </source>
</evidence>
<name>W9SEC9_9ROSA</name>
<keyword evidence="2" id="KW-1185">Reference proteome</keyword>
<dbReference type="AlphaFoldDB" id="W9SEC9"/>
<proteinExistence type="predicted"/>
<dbReference type="STRING" id="981085.W9SEC9"/>
<protein>
    <recommendedName>
        <fullName evidence="3">NADH dehydrogenase [ubiquinone] 1 alpha subcomplex subunit 12</fullName>
    </recommendedName>
</protein>
<reference evidence="2" key="1">
    <citation type="submission" date="2013-01" db="EMBL/GenBank/DDBJ databases">
        <title>Draft Genome Sequence of a Mulberry Tree, Morus notabilis C.K. Schneid.</title>
        <authorList>
            <person name="He N."/>
            <person name="Zhao S."/>
        </authorList>
    </citation>
    <scope>NUCLEOTIDE SEQUENCE</scope>
</reference>
<accession>W9SEC9</accession>
<gene>
    <name evidence="1" type="ORF">L484_000609</name>
</gene>
<dbReference type="EMBL" id="KE624000">
    <property type="protein sequence ID" value="EXC46240.1"/>
    <property type="molecule type" value="Genomic_DNA"/>
</dbReference>
<dbReference type="Proteomes" id="UP000030645">
    <property type="component" value="Unassembled WGS sequence"/>
</dbReference>
<evidence type="ECO:0000313" key="2">
    <source>
        <dbReference type="Proteomes" id="UP000030645"/>
    </source>
</evidence>